<dbReference type="STRING" id="32473.ENSXCOP00000001638"/>
<reference evidence="3" key="2">
    <citation type="submission" date="2025-09" db="UniProtKB">
        <authorList>
            <consortium name="Ensembl"/>
        </authorList>
    </citation>
    <scope>IDENTIFICATION</scope>
</reference>
<evidence type="ECO:0000256" key="1">
    <source>
        <dbReference type="ARBA" id="ARBA00022737"/>
    </source>
</evidence>
<feature type="repeat" description="RCC1" evidence="2">
    <location>
        <begin position="424"/>
        <end position="451"/>
    </location>
</feature>
<reference evidence="3" key="1">
    <citation type="submission" date="2025-08" db="UniProtKB">
        <authorList>
            <consortium name="Ensembl"/>
        </authorList>
    </citation>
    <scope>IDENTIFICATION</scope>
</reference>
<dbReference type="Pfam" id="PF00415">
    <property type="entry name" value="RCC1"/>
    <property type="match status" value="3"/>
</dbReference>
<evidence type="ECO:0000256" key="2">
    <source>
        <dbReference type="PROSITE-ProRule" id="PRU00235"/>
    </source>
</evidence>
<dbReference type="PROSITE" id="PS50012">
    <property type="entry name" value="RCC1_3"/>
    <property type="match status" value="3"/>
</dbReference>
<dbReference type="PANTHER" id="PTHR22872">
    <property type="entry name" value="BTK-BINDING PROTEIN-RELATED"/>
    <property type="match status" value="1"/>
</dbReference>
<organism evidence="3 4">
    <name type="scientific">Xiphophorus couchianus</name>
    <name type="common">Monterrey platyfish</name>
    <dbReference type="NCBI Taxonomy" id="32473"/>
    <lineage>
        <taxon>Eukaryota</taxon>
        <taxon>Metazoa</taxon>
        <taxon>Chordata</taxon>
        <taxon>Craniata</taxon>
        <taxon>Vertebrata</taxon>
        <taxon>Euteleostomi</taxon>
        <taxon>Actinopterygii</taxon>
        <taxon>Neopterygii</taxon>
        <taxon>Teleostei</taxon>
        <taxon>Neoteleostei</taxon>
        <taxon>Acanthomorphata</taxon>
        <taxon>Ovalentaria</taxon>
        <taxon>Atherinomorphae</taxon>
        <taxon>Cyprinodontiformes</taxon>
        <taxon>Poeciliidae</taxon>
        <taxon>Poeciliinae</taxon>
        <taxon>Xiphophorus</taxon>
    </lineage>
</organism>
<dbReference type="SUPFAM" id="SSF50985">
    <property type="entry name" value="RCC1/BLIP-II"/>
    <property type="match status" value="1"/>
</dbReference>
<keyword evidence="1" id="KW-0677">Repeat</keyword>
<dbReference type="Proteomes" id="UP000261380">
    <property type="component" value="Unplaced"/>
</dbReference>
<name>A0A3B5KNE1_9TELE</name>
<feature type="repeat" description="RCC1" evidence="2">
    <location>
        <begin position="369"/>
        <end position="423"/>
    </location>
</feature>
<dbReference type="GeneTree" id="ENSGT00940000155907"/>
<dbReference type="PANTHER" id="PTHR22872:SF6">
    <property type="entry name" value="E3 UBIQUITIN-PROTEIN LIGASE HERC1-RELATED"/>
    <property type="match status" value="1"/>
</dbReference>
<dbReference type="InterPro" id="IPR051625">
    <property type="entry name" value="Signaling_Regulatory_Domain"/>
</dbReference>
<evidence type="ECO:0000313" key="3">
    <source>
        <dbReference type="Ensembl" id="ENSXCOP00000001638.1"/>
    </source>
</evidence>
<sequence>MALMIPPVKLKWLEHLNSSWITEDSESIATRDGVSALYAKLLANKEAVLLPQQVLCLKGPQLPDFERESLSSDEQEHYLDALLGSQLALAKMVCSDSPFAAALRKRVLVLQRVFYALSNKYHDKGKVKQQQHSPESSAGAADPHAISDSLPPLSLANESKIPPMGLDCLAQVTTFLKGVTMPNSGADILGRRLASELLLGLASQRGSLRYLLEWIEMALAASAVVSAMEKNAAPHCQEGLMGYDCFMNILIQMRRSLGSTADRSQWREPSRTPDGLCSLYEAALCLFEEVCRMASDYSRTCVSPDSIQTGEAPVVSETCEVYVWGSNSSHQLVEGTQEKILQPKLAASFADAQTIEAGQYCTFVISSDGSVRACGKGSYGRLGLGDSNNQSTLKKLTFEPHRAIKKVSSSKGSDGHTLAFTTEGEVFSWGDGDYGKLGHGNSSTQKYPKLIQGPLQGKVGFNPPQPQLKNVLHYKQTKSRSRSEPPGGFWL</sequence>
<feature type="repeat" description="RCC1" evidence="2">
    <location>
        <begin position="319"/>
        <end position="368"/>
    </location>
</feature>
<proteinExistence type="predicted"/>
<evidence type="ECO:0000313" key="4">
    <source>
        <dbReference type="Proteomes" id="UP000261380"/>
    </source>
</evidence>
<dbReference type="InterPro" id="IPR009091">
    <property type="entry name" value="RCC1/BLIP-II"/>
</dbReference>
<evidence type="ECO:0008006" key="5">
    <source>
        <dbReference type="Google" id="ProtNLM"/>
    </source>
</evidence>
<dbReference type="AlphaFoldDB" id="A0A3B5KNE1"/>
<dbReference type="Ensembl" id="ENSXCOT00000001663.1">
    <property type="protein sequence ID" value="ENSXCOP00000001638.1"/>
    <property type="gene ID" value="ENSXCOG00000001334.1"/>
</dbReference>
<dbReference type="Gene3D" id="2.130.10.30">
    <property type="entry name" value="Regulator of chromosome condensation 1/beta-lactamase-inhibitor protein II"/>
    <property type="match status" value="1"/>
</dbReference>
<dbReference type="InterPro" id="IPR000408">
    <property type="entry name" value="Reg_chr_condens"/>
</dbReference>
<keyword evidence="4" id="KW-1185">Reference proteome</keyword>
<protein>
    <recommendedName>
        <fullName evidence="5">HECT and RLD domain containing E3 ubiquitin protein ligase family member 1</fullName>
    </recommendedName>
</protein>
<accession>A0A3B5KNE1</accession>